<sequence length="175" mass="19478">MYDKVIRGVANDSEEYDSDSDSYELVDDISDSQVDDMSYEESDPSSDDSEEDIDKENEGIVLILTPIEDNEDKSPNDAKSGSGAETMSRWRRLAQMDSFNELRLKTLEATAQAVNDVKGLAENRGSQEMTVRVVRRGHSLAPFDTNGTQRVHRRGLVLGVHRRAGSGPQQQATRV</sequence>
<evidence type="ECO:0000313" key="2">
    <source>
        <dbReference type="EMBL" id="CAD7653894.1"/>
    </source>
</evidence>
<dbReference type="Proteomes" id="UP000728032">
    <property type="component" value="Unassembled WGS sequence"/>
</dbReference>
<reference evidence="2" key="1">
    <citation type="submission" date="2020-11" db="EMBL/GenBank/DDBJ databases">
        <authorList>
            <person name="Tran Van P."/>
        </authorList>
    </citation>
    <scope>NUCLEOTIDE SEQUENCE</scope>
</reference>
<dbReference type="AlphaFoldDB" id="A0A7R9M6E0"/>
<keyword evidence="3" id="KW-1185">Reference proteome</keyword>
<dbReference type="EMBL" id="OC922046">
    <property type="protein sequence ID" value="CAD7653894.1"/>
    <property type="molecule type" value="Genomic_DNA"/>
</dbReference>
<evidence type="ECO:0000313" key="3">
    <source>
        <dbReference type="Proteomes" id="UP000728032"/>
    </source>
</evidence>
<evidence type="ECO:0000256" key="1">
    <source>
        <dbReference type="SAM" id="MobiDB-lite"/>
    </source>
</evidence>
<dbReference type="EMBL" id="CAJPVJ010007221">
    <property type="protein sequence ID" value="CAG2171081.1"/>
    <property type="molecule type" value="Genomic_DNA"/>
</dbReference>
<proteinExistence type="predicted"/>
<feature type="region of interest" description="Disordered" evidence="1">
    <location>
        <begin position="1"/>
        <end position="89"/>
    </location>
</feature>
<feature type="compositionally biased region" description="Acidic residues" evidence="1">
    <location>
        <begin position="12"/>
        <end position="55"/>
    </location>
</feature>
<organism evidence="2">
    <name type="scientific">Oppiella nova</name>
    <dbReference type="NCBI Taxonomy" id="334625"/>
    <lineage>
        <taxon>Eukaryota</taxon>
        <taxon>Metazoa</taxon>
        <taxon>Ecdysozoa</taxon>
        <taxon>Arthropoda</taxon>
        <taxon>Chelicerata</taxon>
        <taxon>Arachnida</taxon>
        <taxon>Acari</taxon>
        <taxon>Acariformes</taxon>
        <taxon>Sarcoptiformes</taxon>
        <taxon>Oribatida</taxon>
        <taxon>Brachypylina</taxon>
        <taxon>Oppioidea</taxon>
        <taxon>Oppiidae</taxon>
        <taxon>Oppiella</taxon>
    </lineage>
</organism>
<name>A0A7R9M6E0_9ACAR</name>
<protein>
    <submittedName>
        <fullName evidence="2">Uncharacterized protein</fullName>
    </submittedName>
</protein>
<accession>A0A7R9M6E0</accession>
<gene>
    <name evidence="2" type="ORF">ONB1V03_LOCUS10545</name>
</gene>